<name>A0A9Q3GQ88_9BASI</name>
<dbReference type="EMBL" id="AVOT02003967">
    <property type="protein sequence ID" value="MBW0475045.1"/>
    <property type="molecule type" value="Genomic_DNA"/>
</dbReference>
<gene>
    <name evidence="1" type="ORF">O181_014760</name>
</gene>
<keyword evidence="2" id="KW-1185">Reference proteome</keyword>
<dbReference type="Proteomes" id="UP000765509">
    <property type="component" value="Unassembled WGS sequence"/>
</dbReference>
<organism evidence="1 2">
    <name type="scientific">Austropuccinia psidii MF-1</name>
    <dbReference type="NCBI Taxonomy" id="1389203"/>
    <lineage>
        <taxon>Eukaryota</taxon>
        <taxon>Fungi</taxon>
        <taxon>Dikarya</taxon>
        <taxon>Basidiomycota</taxon>
        <taxon>Pucciniomycotina</taxon>
        <taxon>Pucciniomycetes</taxon>
        <taxon>Pucciniales</taxon>
        <taxon>Sphaerophragmiaceae</taxon>
        <taxon>Austropuccinia</taxon>
    </lineage>
</organism>
<accession>A0A9Q3GQ88</accession>
<dbReference type="AlphaFoldDB" id="A0A9Q3GQ88"/>
<proteinExistence type="predicted"/>
<evidence type="ECO:0000313" key="2">
    <source>
        <dbReference type="Proteomes" id="UP000765509"/>
    </source>
</evidence>
<comment type="caution">
    <text evidence="1">The sequence shown here is derived from an EMBL/GenBank/DDBJ whole genome shotgun (WGS) entry which is preliminary data.</text>
</comment>
<evidence type="ECO:0000313" key="1">
    <source>
        <dbReference type="EMBL" id="MBW0475045.1"/>
    </source>
</evidence>
<protein>
    <submittedName>
        <fullName evidence="1">Uncharacterized protein</fullName>
    </submittedName>
</protein>
<reference evidence="1" key="1">
    <citation type="submission" date="2021-03" db="EMBL/GenBank/DDBJ databases">
        <title>Draft genome sequence of rust myrtle Austropuccinia psidii MF-1, a brazilian biotype.</title>
        <authorList>
            <person name="Quecine M.C."/>
            <person name="Pachon D.M.R."/>
            <person name="Bonatelli M.L."/>
            <person name="Correr F.H."/>
            <person name="Franceschini L.M."/>
            <person name="Leite T.F."/>
            <person name="Margarido G.R.A."/>
            <person name="Almeida C.A."/>
            <person name="Ferrarezi J.A."/>
            <person name="Labate C.A."/>
        </authorList>
    </citation>
    <scope>NUCLEOTIDE SEQUENCE</scope>
    <source>
        <strain evidence="1">MF-1</strain>
    </source>
</reference>
<sequence>MMGQIPENIHGMISEAHQHCYFLLNVPKKDLEKLPAPPTPKSRKVAVEVAGHLGYLTAETFNDPSKKFNPKISTVIFKMRLIILVFKDSHGARKAHGNTHSMGS</sequence>
<dbReference type="OrthoDB" id="2519055at2759"/>